<dbReference type="RefSeq" id="XP_033671710.1">
    <property type="nucleotide sequence ID" value="XM_033804647.1"/>
</dbReference>
<dbReference type="OrthoDB" id="4158258at2759"/>
<dbReference type="GeneID" id="54557919"/>
<dbReference type="EMBL" id="ML993584">
    <property type="protein sequence ID" value="KAF2170821.1"/>
    <property type="molecule type" value="Genomic_DNA"/>
</dbReference>
<proteinExistence type="predicted"/>
<accession>A0A6A6CUP2</accession>
<gene>
    <name evidence="1" type="ORF">M409DRAFT_18794</name>
</gene>
<keyword evidence="2" id="KW-1185">Reference proteome</keyword>
<organism evidence="1 2">
    <name type="scientific">Zasmidium cellare ATCC 36951</name>
    <dbReference type="NCBI Taxonomy" id="1080233"/>
    <lineage>
        <taxon>Eukaryota</taxon>
        <taxon>Fungi</taxon>
        <taxon>Dikarya</taxon>
        <taxon>Ascomycota</taxon>
        <taxon>Pezizomycotina</taxon>
        <taxon>Dothideomycetes</taxon>
        <taxon>Dothideomycetidae</taxon>
        <taxon>Mycosphaerellales</taxon>
        <taxon>Mycosphaerellaceae</taxon>
        <taxon>Zasmidium</taxon>
    </lineage>
</organism>
<sequence length="190" mass="21860">MAGAIFHTPPTFVPAYSPRDDARRAHQNQHQHQDLLIDTSVPPIPTHNNSALAAHRNPRSIRTRSLPFGAGVVFERDLPAPSDDDIIIVTVRLQNPFRRSSIEGAESLPSRPPPRSFLRRLSTRMNIDHSAEKEERYKAIKMPRREYKKYFARDKEGNYAGTEEERGWDEEELTRCYGEYQNVPLHSILC</sequence>
<name>A0A6A6CUP2_ZASCE</name>
<evidence type="ECO:0000313" key="2">
    <source>
        <dbReference type="Proteomes" id="UP000799537"/>
    </source>
</evidence>
<dbReference type="Proteomes" id="UP000799537">
    <property type="component" value="Unassembled WGS sequence"/>
</dbReference>
<reference evidence="1" key="1">
    <citation type="journal article" date="2020" name="Stud. Mycol.">
        <title>101 Dothideomycetes genomes: a test case for predicting lifestyles and emergence of pathogens.</title>
        <authorList>
            <person name="Haridas S."/>
            <person name="Albert R."/>
            <person name="Binder M."/>
            <person name="Bloem J."/>
            <person name="Labutti K."/>
            <person name="Salamov A."/>
            <person name="Andreopoulos B."/>
            <person name="Baker S."/>
            <person name="Barry K."/>
            <person name="Bills G."/>
            <person name="Bluhm B."/>
            <person name="Cannon C."/>
            <person name="Castanera R."/>
            <person name="Culley D."/>
            <person name="Daum C."/>
            <person name="Ezra D."/>
            <person name="Gonzalez J."/>
            <person name="Henrissat B."/>
            <person name="Kuo A."/>
            <person name="Liang C."/>
            <person name="Lipzen A."/>
            <person name="Lutzoni F."/>
            <person name="Magnuson J."/>
            <person name="Mondo S."/>
            <person name="Nolan M."/>
            <person name="Ohm R."/>
            <person name="Pangilinan J."/>
            <person name="Park H.-J."/>
            <person name="Ramirez L."/>
            <person name="Alfaro M."/>
            <person name="Sun H."/>
            <person name="Tritt A."/>
            <person name="Yoshinaga Y."/>
            <person name="Zwiers L.-H."/>
            <person name="Turgeon B."/>
            <person name="Goodwin S."/>
            <person name="Spatafora J."/>
            <person name="Crous P."/>
            <person name="Grigoriev I."/>
        </authorList>
    </citation>
    <scope>NUCLEOTIDE SEQUENCE</scope>
    <source>
        <strain evidence="1">ATCC 36951</strain>
    </source>
</reference>
<evidence type="ECO:0000313" key="1">
    <source>
        <dbReference type="EMBL" id="KAF2170821.1"/>
    </source>
</evidence>
<dbReference type="AlphaFoldDB" id="A0A6A6CUP2"/>
<protein>
    <submittedName>
        <fullName evidence="1">Uncharacterized protein</fullName>
    </submittedName>
</protein>